<reference evidence="2 3" key="1">
    <citation type="submission" date="2015-09" db="EMBL/GenBank/DDBJ databases">
        <title>Host preference determinants of Valsa canker pathogens revealed by comparative genomics.</title>
        <authorList>
            <person name="Yin Z."/>
            <person name="Huang L."/>
        </authorList>
    </citation>
    <scope>NUCLEOTIDE SEQUENCE [LARGE SCALE GENOMIC DNA]</scope>
    <source>
        <strain evidence="2 3">03-1</strain>
    </source>
</reference>
<evidence type="ECO:0000313" key="3">
    <source>
        <dbReference type="Proteomes" id="UP000283895"/>
    </source>
</evidence>
<feature type="region of interest" description="Disordered" evidence="1">
    <location>
        <begin position="65"/>
        <end position="109"/>
    </location>
</feature>
<evidence type="ECO:0000313" key="2">
    <source>
        <dbReference type="EMBL" id="ROW00740.1"/>
    </source>
</evidence>
<feature type="region of interest" description="Disordered" evidence="1">
    <location>
        <begin position="177"/>
        <end position="202"/>
    </location>
</feature>
<feature type="region of interest" description="Disordered" evidence="1">
    <location>
        <begin position="294"/>
        <end position="347"/>
    </location>
</feature>
<feature type="compositionally biased region" description="Polar residues" evidence="1">
    <location>
        <begin position="382"/>
        <end position="399"/>
    </location>
</feature>
<feature type="compositionally biased region" description="Polar residues" evidence="1">
    <location>
        <begin position="575"/>
        <end position="590"/>
    </location>
</feature>
<feature type="region of interest" description="Disordered" evidence="1">
    <location>
        <begin position="444"/>
        <end position="495"/>
    </location>
</feature>
<protein>
    <submittedName>
        <fullName evidence="2">Uncharacterized protein</fullName>
    </submittedName>
</protein>
<name>A0A423WBU3_9PEZI</name>
<accession>A0A423WBU3</accession>
<feature type="compositionally biased region" description="Polar residues" evidence="1">
    <location>
        <begin position="328"/>
        <end position="344"/>
    </location>
</feature>
<feature type="compositionally biased region" description="Basic and acidic residues" evidence="1">
    <location>
        <begin position="444"/>
        <end position="456"/>
    </location>
</feature>
<feature type="compositionally biased region" description="Basic and acidic residues" evidence="1">
    <location>
        <begin position="74"/>
        <end position="92"/>
    </location>
</feature>
<feature type="region of interest" description="Disordered" evidence="1">
    <location>
        <begin position="575"/>
        <end position="599"/>
    </location>
</feature>
<gene>
    <name evidence="2" type="ORF">VMCG_06467</name>
</gene>
<dbReference type="AlphaFoldDB" id="A0A423WBU3"/>
<evidence type="ECO:0000256" key="1">
    <source>
        <dbReference type="SAM" id="MobiDB-lite"/>
    </source>
</evidence>
<feature type="compositionally biased region" description="Polar residues" evidence="1">
    <location>
        <begin position="97"/>
        <end position="108"/>
    </location>
</feature>
<feature type="region of interest" description="Disordered" evidence="1">
    <location>
        <begin position="521"/>
        <end position="540"/>
    </location>
</feature>
<feature type="region of interest" description="Disordered" evidence="1">
    <location>
        <begin position="380"/>
        <end position="413"/>
    </location>
</feature>
<feature type="compositionally biased region" description="Basic and acidic residues" evidence="1">
    <location>
        <begin position="470"/>
        <end position="483"/>
    </location>
</feature>
<proteinExistence type="predicted"/>
<feature type="compositionally biased region" description="Polar residues" evidence="1">
    <location>
        <begin position="182"/>
        <end position="191"/>
    </location>
</feature>
<feature type="region of interest" description="Disordered" evidence="1">
    <location>
        <begin position="635"/>
        <end position="686"/>
    </location>
</feature>
<comment type="caution">
    <text evidence="2">The sequence shown here is derived from an EMBL/GenBank/DDBJ whole genome shotgun (WGS) entry which is preliminary data.</text>
</comment>
<sequence length="686" mass="74761">MNWTEGTLNRHSRGRKGKETILRQKEHFAKARSGLLNANFQNSPPSISFLTHPAVTSSLVRHASLNPAQSSPKRRNDALESSHYFSEDHGKSPDPATIQQQQAGNQTLRQKRHKLLFKGDWVGTGAQKPIEMKFSGPRASPNHAWGARLARHESSRHKLRQLLGVKHENGRSKAIHDDENTAESNVAQVGTQRPLLPSAEAEENEAWRDFVVDPYEVQSSTDFPTFRNAGLSFEGLVSPGVSQMDQTELLRCTNQEESPTRVPLLGSNEVDDDMKDASSAHSQDILLQAGQFGIVGSHDPSEDGQVVPAAEGPGPQVLDKDTAHGFEDSQTGGRKTQGSSTPISEGSGEVSLLVVPSSPSPSSNSSNIACYDILLQRLQKAQPEQSSPEDLTQRPQSAGHQELEEPLPTQGLTHTVQDIRKGTPEDDNDIWRKFVFGGSDENLEQAHEEARKETARNLRPSIAFSSTGDEVSRPDTRSYDDFHQNSTSFSTGPGLGVDRHDFAQDPLQHLATNFSTANSASHVATAGGSSPVLTSESQCSEAAIQTDQATAGSVGSSSMAQTDLIDIPVKPVITESSSTETDQSPTMNQRQPEKQSDSVRFARPKLFMGKKLGPVDERRQIALSTAQIRGRTHIRGRPTRAGDGRANIRKLPNYGSDPIEEFEEDARSNRAQQGSIFGSLETEASF</sequence>
<dbReference type="OrthoDB" id="5426563at2759"/>
<keyword evidence="3" id="KW-1185">Reference proteome</keyword>
<dbReference type="EMBL" id="LKEA01000020">
    <property type="protein sequence ID" value="ROW00740.1"/>
    <property type="molecule type" value="Genomic_DNA"/>
</dbReference>
<feature type="compositionally biased region" description="Basic and acidic residues" evidence="1">
    <location>
        <begin position="318"/>
        <end position="327"/>
    </location>
</feature>
<organism evidence="2 3">
    <name type="scientific">Cytospora schulzeri</name>
    <dbReference type="NCBI Taxonomy" id="448051"/>
    <lineage>
        <taxon>Eukaryota</taxon>
        <taxon>Fungi</taxon>
        <taxon>Dikarya</taxon>
        <taxon>Ascomycota</taxon>
        <taxon>Pezizomycotina</taxon>
        <taxon>Sordariomycetes</taxon>
        <taxon>Sordariomycetidae</taxon>
        <taxon>Diaporthales</taxon>
        <taxon>Cytosporaceae</taxon>
        <taxon>Cytospora</taxon>
    </lineage>
</organism>
<dbReference type="Proteomes" id="UP000283895">
    <property type="component" value="Unassembled WGS sequence"/>
</dbReference>
<feature type="compositionally biased region" description="Polar residues" evidence="1">
    <location>
        <begin position="669"/>
        <end position="686"/>
    </location>
</feature>